<evidence type="ECO:0000256" key="6">
    <source>
        <dbReference type="SAM" id="MobiDB-lite"/>
    </source>
</evidence>
<dbReference type="OrthoDB" id="978at2759"/>
<dbReference type="AlphaFoldDB" id="A0A6A6W334"/>
<dbReference type="GeneID" id="54485259"/>
<keyword evidence="5" id="KW-0949">S-adenosyl-L-methionine</keyword>
<dbReference type="InterPro" id="IPR029063">
    <property type="entry name" value="SAM-dependent_MTases_sf"/>
</dbReference>
<accession>A0A6A6W334</accession>
<evidence type="ECO:0000256" key="2">
    <source>
        <dbReference type="ARBA" id="ARBA00012003"/>
    </source>
</evidence>
<dbReference type="GO" id="GO:0032259">
    <property type="term" value="P:methylation"/>
    <property type="evidence" value="ECO:0007669"/>
    <property type="project" value="UniProtKB-KW"/>
</dbReference>
<organism evidence="7 8">
    <name type="scientific">Pseudovirgaria hyperparasitica</name>
    <dbReference type="NCBI Taxonomy" id="470096"/>
    <lineage>
        <taxon>Eukaryota</taxon>
        <taxon>Fungi</taxon>
        <taxon>Dikarya</taxon>
        <taxon>Ascomycota</taxon>
        <taxon>Pezizomycotina</taxon>
        <taxon>Dothideomycetes</taxon>
        <taxon>Dothideomycetes incertae sedis</taxon>
        <taxon>Acrospermales</taxon>
        <taxon>Acrospermaceae</taxon>
        <taxon>Pseudovirgaria</taxon>
    </lineage>
</organism>
<dbReference type="RefSeq" id="XP_033599464.1">
    <property type="nucleotide sequence ID" value="XM_033744205.1"/>
</dbReference>
<dbReference type="Pfam" id="PF07942">
    <property type="entry name" value="CARME"/>
    <property type="match status" value="1"/>
</dbReference>
<reference evidence="7" key="1">
    <citation type="journal article" date="2020" name="Stud. Mycol.">
        <title>101 Dothideomycetes genomes: a test case for predicting lifestyles and emergence of pathogens.</title>
        <authorList>
            <person name="Haridas S."/>
            <person name="Albert R."/>
            <person name="Binder M."/>
            <person name="Bloem J."/>
            <person name="Labutti K."/>
            <person name="Salamov A."/>
            <person name="Andreopoulos B."/>
            <person name="Baker S."/>
            <person name="Barry K."/>
            <person name="Bills G."/>
            <person name="Bluhm B."/>
            <person name="Cannon C."/>
            <person name="Castanera R."/>
            <person name="Culley D."/>
            <person name="Daum C."/>
            <person name="Ezra D."/>
            <person name="Gonzalez J."/>
            <person name="Henrissat B."/>
            <person name="Kuo A."/>
            <person name="Liang C."/>
            <person name="Lipzen A."/>
            <person name="Lutzoni F."/>
            <person name="Magnuson J."/>
            <person name="Mondo S."/>
            <person name="Nolan M."/>
            <person name="Ohm R."/>
            <person name="Pangilinan J."/>
            <person name="Park H.-J."/>
            <person name="Ramirez L."/>
            <person name="Alfaro M."/>
            <person name="Sun H."/>
            <person name="Tritt A."/>
            <person name="Yoshinaga Y."/>
            <person name="Zwiers L.-H."/>
            <person name="Turgeon B."/>
            <person name="Goodwin S."/>
            <person name="Spatafora J."/>
            <person name="Crous P."/>
            <person name="Grigoriev I."/>
        </authorList>
    </citation>
    <scope>NUCLEOTIDE SEQUENCE</scope>
    <source>
        <strain evidence="7">CBS 121739</strain>
    </source>
</reference>
<feature type="region of interest" description="Disordered" evidence="6">
    <location>
        <begin position="1"/>
        <end position="23"/>
    </location>
</feature>
<name>A0A6A6W334_9PEZI</name>
<dbReference type="PANTHER" id="PTHR12303">
    <property type="entry name" value="CARNOSINE N-METHYLTRANSFERASE"/>
    <property type="match status" value="1"/>
</dbReference>
<dbReference type="GO" id="GO:0030735">
    <property type="term" value="F:carnosine N-methyltransferase activity"/>
    <property type="evidence" value="ECO:0007669"/>
    <property type="project" value="UniProtKB-EC"/>
</dbReference>
<keyword evidence="8" id="KW-1185">Reference proteome</keyword>
<dbReference type="SMART" id="SM01296">
    <property type="entry name" value="N2227"/>
    <property type="match status" value="1"/>
</dbReference>
<evidence type="ECO:0000256" key="4">
    <source>
        <dbReference type="ARBA" id="ARBA00022679"/>
    </source>
</evidence>
<keyword evidence="3" id="KW-0489">Methyltransferase</keyword>
<proteinExistence type="inferred from homology"/>
<comment type="similarity">
    <text evidence="1">Belongs to the carnosine N-methyltransferase family.</text>
</comment>
<evidence type="ECO:0000256" key="3">
    <source>
        <dbReference type="ARBA" id="ARBA00022603"/>
    </source>
</evidence>
<gene>
    <name evidence="7" type="ORF">EJ05DRAFT_477234</name>
</gene>
<dbReference type="PANTHER" id="PTHR12303:SF6">
    <property type="entry name" value="CARNOSINE N-METHYLTRANSFERASE"/>
    <property type="match status" value="1"/>
</dbReference>
<evidence type="ECO:0000256" key="5">
    <source>
        <dbReference type="ARBA" id="ARBA00022691"/>
    </source>
</evidence>
<sequence>MDLQMADSEPSSNGNDPMQDPEEQKVLKAALDSYESYRKRSHHQVTHVRRQSFYALPSAHSTILSAPPFSVLGSLSAIDDAIDANANIADAIVQAAKSTFLPPTFPTPWTGYASASDHSKARSTIRQFYRDWSAEGATERAACYDPVLSALCNEFANTPDESKSALNVLVPGAGLGRLLLEIVLLGFSAEGNEISYHQLLASSWVLNHTKPDAPFTLYPWALAFSNHVTRADQLANVSVPDVHPGLALGQAIADGKSGKMGFSTGDFCVEYGSEDTKNTYDAVASVFFLDTAPNPIRYVEAVRNCLKSGGIWINLGPLLWHFENNPPGAFYKSDDDESGSGKFKSGFEGDRGIGEAGSVELTNEEVLSLVGQSGFTIEKHEFGALTSGYIQDPKSMLQNIYKPSFWIARKQ</sequence>
<evidence type="ECO:0000313" key="7">
    <source>
        <dbReference type="EMBL" id="KAF2757013.1"/>
    </source>
</evidence>
<dbReference type="EMBL" id="ML996574">
    <property type="protein sequence ID" value="KAF2757013.1"/>
    <property type="molecule type" value="Genomic_DNA"/>
</dbReference>
<dbReference type="InterPro" id="IPR012901">
    <property type="entry name" value="CARME"/>
</dbReference>
<dbReference type="Gene3D" id="3.40.50.150">
    <property type="entry name" value="Vaccinia Virus protein VP39"/>
    <property type="match status" value="1"/>
</dbReference>
<dbReference type="SUPFAM" id="SSF53335">
    <property type="entry name" value="S-adenosyl-L-methionine-dependent methyltransferases"/>
    <property type="match status" value="1"/>
</dbReference>
<dbReference type="Proteomes" id="UP000799437">
    <property type="component" value="Unassembled WGS sequence"/>
</dbReference>
<evidence type="ECO:0000256" key="1">
    <source>
        <dbReference type="ARBA" id="ARBA00010086"/>
    </source>
</evidence>
<dbReference type="EC" id="2.1.1.22" evidence="2"/>
<evidence type="ECO:0000313" key="8">
    <source>
        <dbReference type="Proteomes" id="UP000799437"/>
    </source>
</evidence>
<protein>
    <recommendedName>
        <fullName evidence="2">carnosine N-methyltransferase</fullName>
        <ecNumber evidence="2">2.1.1.22</ecNumber>
    </recommendedName>
</protein>
<keyword evidence="4" id="KW-0808">Transferase</keyword>